<keyword evidence="2" id="KW-1185">Reference proteome</keyword>
<organism evidence="1 2">
    <name type="scientific">Paenibacillus hexagrammi</name>
    <dbReference type="NCBI Taxonomy" id="2908839"/>
    <lineage>
        <taxon>Bacteria</taxon>
        <taxon>Bacillati</taxon>
        <taxon>Bacillota</taxon>
        <taxon>Bacilli</taxon>
        <taxon>Bacillales</taxon>
        <taxon>Paenibacillaceae</taxon>
        <taxon>Paenibacillus</taxon>
    </lineage>
</organism>
<evidence type="ECO:0008006" key="3">
    <source>
        <dbReference type="Google" id="ProtNLM"/>
    </source>
</evidence>
<evidence type="ECO:0000313" key="2">
    <source>
        <dbReference type="Proteomes" id="UP001649230"/>
    </source>
</evidence>
<gene>
    <name evidence="1" type="ORF">L0M14_10645</name>
</gene>
<dbReference type="RefSeq" id="WP_235122075.1">
    <property type="nucleotide sequence ID" value="NZ_CP090978.1"/>
</dbReference>
<proteinExistence type="predicted"/>
<evidence type="ECO:0000313" key="1">
    <source>
        <dbReference type="EMBL" id="UJF35512.1"/>
    </source>
</evidence>
<dbReference type="EMBL" id="CP090978">
    <property type="protein sequence ID" value="UJF35512.1"/>
    <property type="molecule type" value="Genomic_DNA"/>
</dbReference>
<accession>A0ABY3SNE0</accession>
<protein>
    <recommendedName>
        <fullName evidence="3">Immunity protein 50 of polymorphic toxin system</fullName>
    </recommendedName>
</protein>
<sequence>MMLFNTKNELEQIDFHDCIIEAINIEDNMITFILESVNVLAAHTLNPFEFARNTDQCILEFINVQSYESGYFVREKEDRIDIELVHNNDFEILKFDILNENEMRFYKIFGMASNFNNEYSEILIRAEYTNIKWNKYVSDAWFVNWPKKK</sequence>
<name>A0ABY3SNE0_9BACL</name>
<reference evidence="1 2" key="1">
    <citation type="journal article" date="2024" name="Int. J. Syst. Evol. Microbiol.">
        <title>Paenibacillus hexagrammi sp. nov., a novel bacterium isolated from the gut content of Hexagrammos agrammus.</title>
        <authorList>
            <person name="Jung H.K."/>
            <person name="Kim D.G."/>
            <person name="Zin H."/>
            <person name="Park J."/>
            <person name="Jung H."/>
            <person name="Kim Y.O."/>
            <person name="Kong H.J."/>
            <person name="Kim J.W."/>
            <person name="Kim Y.S."/>
        </authorList>
    </citation>
    <scope>NUCLEOTIDE SEQUENCE [LARGE SCALE GENOMIC DNA]</scope>
    <source>
        <strain evidence="1 2">YPD9-1</strain>
    </source>
</reference>
<dbReference type="Proteomes" id="UP001649230">
    <property type="component" value="Chromosome"/>
</dbReference>